<dbReference type="GO" id="GO:0000981">
    <property type="term" value="F:DNA-binding transcription factor activity, RNA polymerase II-specific"/>
    <property type="evidence" value="ECO:0007669"/>
    <property type="project" value="TreeGrafter"/>
</dbReference>
<evidence type="ECO:0000313" key="7">
    <source>
        <dbReference type="EMBL" id="KAK4885281.1"/>
    </source>
</evidence>
<feature type="region of interest" description="Disordered" evidence="4">
    <location>
        <begin position="250"/>
        <end position="342"/>
    </location>
</feature>
<comment type="subcellular location">
    <subcellularLocation>
        <location evidence="3">Nucleus</location>
    </subcellularLocation>
</comment>
<dbReference type="PRINTS" id="PR00454">
    <property type="entry name" value="ETSDOMAIN"/>
</dbReference>
<dbReference type="PROSITE" id="PS50061">
    <property type="entry name" value="ETS_DOMAIN_3"/>
    <property type="match status" value="1"/>
</dbReference>
<dbReference type="PROSITE" id="PS00345">
    <property type="entry name" value="ETS_DOMAIN_1"/>
    <property type="match status" value="1"/>
</dbReference>
<feature type="compositionally biased region" description="Polar residues" evidence="4">
    <location>
        <begin position="378"/>
        <end position="387"/>
    </location>
</feature>
<dbReference type="SUPFAM" id="SSF47769">
    <property type="entry name" value="SAM/Pointed domain"/>
    <property type="match status" value="1"/>
</dbReference>
<sequence length="627" mass="70074">MYERGRRLRRDSGRCLGSDRRLGFVIFFIIHVFSQDGGLGGKAKRKVTFGKRIIAKCEEAEISAMVVLKQESLDDYEEAMVPRSLGSVQKVPSLSDLSDTEASSDIPTQVPPLTPGTNKTMTEALKASFASWEKEQVRLNITKDPRQWTESQVAHWIQWAMKEFSLEGIALHHFHMKGKDICAMGKDAFQARAPPFVGDILWEHLELLQKDVEREKALVSHVSIYDSMCVPDLNSYLEYNHPILPGEDRKPIITTPVPAHTPTPAAPAPINNNFLHEGGYGSLSRSPACAPSEDIRENGSPPPTGPQPSSFLSLHRSPYHHLKDSFNKGSCPPPTGEPTSYEALDNLQNISSDDQHHHFLQNPSHYPPEEQEYHSLEPGNQPQSYLESSPEFYSANSLIDTKYHSHNYVKGYVRGSARYSDGYGDTYGSPYDGSPFQTVPSGASTTGPEQWSHNTTDLASIAHAHSHTHPAFLSAGMTSRDAMNPLGPDTKPILQNGMMGSYPTGGSTGGPCFTGSGPIQLWQFLLELLTDKSCQGFISWTGDGWEFKLTDPDEVARRWGIRKNKPKMNYEKLSRGLRYYYDKNIIHKTAGKRYVYRFVCDLQTLLGYTPEELHAMVDLKPEKKEDD</sequence>
<evidence type="ECO:0000313" key="8">
    <source>
        <dbReference type="Proteomes" id="UP001353858"/>
    </source>
</evidence>
<dbReference type="Pfam" id="PF02198">
    <property type="entry name" value="SAM_PNT"/>
    <property type="match status" value="1"/>
</dbReference>
<keyword evidence="3" id="KW-0539">Nucleus</keyword>
<reference evidence="8" key="1">
    <citation type="submission" date="2023-01" db="EMBL/GenBank/DDBJ databases">
        <title>Key to firefly adult light organ development and bioluminescence: homeobox transcription factors regulate luciferase expression and transportation to peroxisome.</title>
        <authorList>
            <person name="Fu X."/>
        </authorList>
    </citation>
    <scope>NUCLEOTIDE SEQUENCE [LARGE SCALE GENOMIC DNA]</scope>
</reference>
<dbReference type="GO" id="GO:0030154">
    <property type="term" value="P:cell differentiation"/>
    <property type="evidence" value="ECO:0007669"/>
    <property type="project" value="TreeGrafter"/>
</dbReference>
<dbReference type="Gene3D" id="1.10.150.50">
    <property type="entry name" value="Transcription Factor, Ets-1"/>
    <property type="match status" value="1"/>
</dbReference>
<feature type="region of interest" description="Disordered" evidence="4">
    <location>
        <begin position="355"/>
        <end position="389"/>
    </location>
</feature>
<evidence type="ECO:0000256" key="4">
    <source>
        <dbReference type="SAM" id="MobiDB-lite"/>
    </source>
</evidence>
<organism evidence="7 8">
    <name type="scientific">Aquatica leii</name>
    <dbReference type="NCBI Taxonomy" id="1421715"/>
    <lineage>
        <taxon>Eukaryota</taxon>
        <taxon>Metazoa</taxon>
        <taxon>Ecdysozoa</taxon>
        <taxon>Arthropoda</taxon>
        <taxon>Hexapoda</taxon>
        <taxon>Insecta</taxon>
        <taxon>Pterygota</taxon>
        <taxon>Neoptera</taxon>
        <taxon>Endopterygota</taxon>
        <taxon>Coleoptera</taxon>
        <taxon>Polyphaga</taxon>
        <taxon>Elateriformia</taxon>
        <taxon>Elateroidea</taxon>
        <taxon>Lampyridae</taxon>
        <taxon>Luciolinae</taxon>
        <taxon>Aquatica</taxon>
    </lineage>
</organism>
<dbReference type="InterPro" id="IPR046328">
    <property type="entry name" value="ETS_fam"/>
</dbReference>
<dbReference type="InterPro" id="IPR003118">
    <property type="entry name" value="Pointed_dom"/>
</dbReference>
<dbReference type="AlphaFoldDB" id="A0AAN7PLB9"/>
<protein>
    <submittedName>
        <fullName evidence="7">Uncharacterized protein</fullName>
    </submittedName>
</protein>
<dbReference type="PROSITE" id="PS51433">
    <property type="entry name" value="PNT"/>
    <property type="match status" value="1"/>
</dbReference>
<dbReference type="SUPFAM" id="SSF46785">
    <property type="entry name" value="Winged helix' DNA-binding domain"/>
    <property type="match status" value="1"/>
</dbReference>
<keyword evidence="2 3" id="KW-0238">DNA-binding</keyword>
<feature type="compositionally biased region" description="Polar residues" evidence="4">
    <location>
        <begin position="435"/>
        <end position="453"/>
    </location>
</feature>
<gene>
    <name evidence="7" type="ORF">RN001_001552</name>
</gene>
<dbReference type="SMART" id="SM00413">
    <property type="entry name" value="ETS"/>
    <property type="match status" value="1"/>
</dbReference>
<feature type="region of interest" description="Disordered" evidence="4">
    <location>
        <begin position="95"/>
        <end position="118"/>
    </location>
</feature>
<proteinExistence type="inferred from homology"/>
<keyword evidence="8" id="KW-1185">Reference proteome</keyword>
<dbReference type="PANTHER" id="PTHR11849:SF289">
    <property type="entry name" value="ETS-LIKE PROTEIN POINTED"/>
    <property type="match status" value="1"/>
</dbReference>
<feature type="domain" description="PNT" evidence="6">
    <location>
        <begin position="127"/>
        <end position="212"/>
    </location>
</feature>
<dbReference type="InterPro" id="IPR000418">
    <property type="entry name" value="Ets_dom"/>
</dbReference>
<evidence type="ECO:0000259" key="6">
    <source>
        <dbReference type="PROSITE" id="PS51433"/>
    </source>
</evidence>
<dbReference type="PROSITE" id="PS00346">
    <property type="entry name" value="ETS_DOMAIN_2"/>
    <property type="match status" value="1"/>
</dbReference>
<dbReference type="SMART" id="SM00251">
    <property type="entry name" value="SAM_PNT"/>
    <property type="match status" value="1"/>
</dbReference>
<comment type="caution">
    <text evidence="7">The sequence shown here is derived from an EMBL/GenBank/DDBJ whole genome shotgun (WGS) entry which is preliminary data.</text>
</comment>
<dbReference type="Pfam" id="PF00178">
    <property type="entry name" value="Ets"/>
    <property type="match status" value="1"/>
</dbReference>
<evidence type="ECO:0000259" key="5">
    <source>
        <dbReference type="PROSITE" id="PS50061"/>
    </source>
</evidence>
<dbReference type="FunFam" id="1.10.10.10:FF:000586">
    <property type="entry name" value="Uncharacterized protein, isoform B"/>
    <property type="match status" value="1"/>
</dbReference>
<dbReference type="InterPro" id="IPR036388">
    <property type="entry name" value="WH-like_DNA-bd_sf"/>
</dbReference>
<dbReference type="FunFam" id="1.10.150.50:FF:000014">
    <property type="entry name" value="Protein c-ets-1 isoform 1"/>
    <property type="match status" value="1"/>
</dbReference>
<dbReference type="CDD" id="cd08533">
    <property type="entry name" value="SAM_PNT-ETS-1_2"/>
    <property type="match status" value="1"/>
</dbReference>
<dbReference type="GO" id="GO:0005634">
    <property type="term" value="C:nucleus"/>
    <property type="evidence" value="ECO:0007669"/>
    <property type="project" value="UniProtKB-SubCell"/>
</dbReference>
<evidence type="ECO:0000256" key="3">
    <source>
        <dbReference type="RuleBase" id="RU004019"/>
    </source>
</evidence>
<feature type="region of interest" description="Disordered" evidence="4">
    <location>
        <begin position="431"/>
        <end position="453"/>
    </location>
</feature>
<dbReference type="PANTHER" id="PTHR11849">
    <property type="entry name" value="ETS"/>
    <property type="match status" value="1"/>
</dbReference>
<dbReference type="EMBL" id="JARPUR010000001">
    <property type="protein sequence ID" value="KAK4885281.1"/>
    <property type="molecule type" value="Genomic_DNA"/>
</dbReference>
<evidence type="ECO:0000256" key="2">
    <source>
        <dbReference type="ARBA" id="ARBA00023125"/>
    </source>
</evidence>
<evidence type="ECO:0000256" key="1">
    <source>
        <dbReference type="ARBA" id="ARBA00005562"/>
    </source>
</evidence>
<dbReference type="InterPro" id="IPR036390">
    <property type="entry name" value="WH_DNA-bd_sf"/>
</dbReference>
<dbReference type="GO" id="GO:0043565">
    <property type="term" value="F:sequence-specific DNA binding"/>
    <property type="evidence" value="ECO:0007669"/>
    <property type="project" value="InterPro"/>
</dbReference>
<dbReference type="Proteomes" id="UP001353858">
    <property type="component" value="Unassembled WGS sequence"/>
</dbReference>
<comment type="similarity">
    <text evidence="1 3">Belongs to the ETS family.</text>
</comment>
<dbReference type="InterPro" id="IPR013761">
    <property type="entry name" value="SAM/pointed_sf"/>
</dbReference>
<accession>A0AAN7PLB9</accession>
<dbReference type="Gene3D" id="1.10.10.10">
    <property type="entry name" value="Winged helix-like DNA-binding domain superfamily/Winged helix DNA-binding domain"/>
    <property type="match status" value="1"/>
</dbReference>
<feature type="domain" description="ETS" evidence="5">
    <location>
        <begin position="519"/>
        <end position="599"/>
    </location>
</feature>
<feature type="compositionally biased region" description="Polar residues" evidence="4">
    <location>
        <begin position="95"/>
        <end position="107"/>
    </location>
</feature>
<name>A0AAN7PLB9_9COLE</name>